<evidence type="ECO:0000256" key="6">
    <source>
        <dbReference type="ARBA" id="ARBA00023136"/>
    </source>
</evidence>
<evidence type="ECO:0000256" key="7">
    <source>
        <dbReference type="RuleBase" id="RU363032"/>
    </source>
</evidence>
<name>A0A2S2C340_9NOCA</name>
<evidence type="ECO:0000256" key="3">
    <source>
        <dbReference type="ARBA" id="ARBA00022475"/>
    </source>
</evidence>
<evidence type="ECO:0000256" key="5">
    <source>
        <dbReference type="ARBA" id="ARBA00022989"/>
    </source>
</evidence>
<feature type="transmembrane region" description="Helical" evidence="7">
    <location>
        <begin position="102"/>
        <end position="126"/>
    </location>
</feature>
<feature type="transmembrane region" description="Helical" evidence="7">
    <location>
        <begin position="251"/>
        <end position="275"/>
    </location>
</feature>
<dbReference type="InterPro" id="IPR045621">
    <property type="entry name" value="BPD_transp_1_N"/>
</dbReference>
<reference evidence="9 10" key="1">
    <citation type="submission" date="2017-05" db="EMBL/GenBank/DDBJ databases">
        <title>Isolation of Rhodococcus sp. S2-17 biodegrading of BP-3.</title>
        <authorList>
            <person name="Lee Y."/>
            <person name="Kim K.H."/>
            <person name="Chun B.H."/>
            <person name="Jung H.S."/>
            <person name="Jeon C.O."/>
        </authorList>
    </citation>
    <scope>NUCLEOTIDE SEQUENCE [LARGE SCALE GENOMIC DNA]</scope>
    <source>
        <strain evidence="9 10">S2-17</strain>
    </source>
</reference>
<dbReference type="Pfam" id="PF00528">
    <property type="entry name" value="BPD_transp_1"/>
    <property type="match status" value="1"/>
</dbReference>
<dbReference type="PANTHER" id="PTHR43163">
    <property type="entry name" value="DIPEPTIDE TRANSPORT SYSTEM PERMEASE PROTEIN DPPB-RELATED"/>
    <property type="match status" value="1"/>
</dbReference>
<dbReference type="KEGG" id="roz:CBI38_04075"/>
<feature type="transmembrane region" description="Helical" evidence="7">
    <location>
        <begin position="281"/>
        <end position="302"/>
    </location>
</feature>
<keyword evidence="2 7" id="KW-0813">Transport</keyword>
<evidence type="ECO:0000259" key="8">
    <source>
        <dbReference type="PROSITE" id="PS50928"/>
    </source>
</evidence>
<comment type="similarity">
    <text evidence="7">Belongs to the binding-protein-dependent transport system permease family.</text>
</comment>
<keyword evidence="5 7" id="KW-1133">Transmembrane helix</keyword>
<dbReference type="GO" id="GO:0071916">
    <property type="term" value="F:dipeptide transmembrane transporter activity"/>
    <property type="evidence" value="ECO:0007669"/>
    <property type="project" value="TreeGrafter"/>
</dbReference>
<comment type="subcellular location">
    <subcellularLocation>
        <location evidence="1 7">Cell membrane</location>
        <topology evidence="1 7">Multi-pass membrane protein</topology>
    </subcellularLocation>
</comment>
<dbReference type="AlphaFoldDB" id="A0A2S2C340"/>
<dbReference type="SUPFAM" id="SSF161098">
    <property type="entry name" value="MetI-like"/>
    <property type="match status" value="1"/>
</dbReference>
<accession>A0A2S2C340</accession>
<dbReference type="Gene3D" id="1.10.3720.10">
    <property type="entry name" value="MetI-like"/>
    <property type="match status" value="1"/>
</dbReference>
<dbReference type="PANTHER" id="PTHR43163:SF6">
    <property type="entry name" value="DIPEPTIDE TRANSPORT SYSTEM PERMEASE PROTEIN DPPB-RELATED"/>
    <property type="match status" value="1"/>
</dbReference>
<protein>
    <submittedName>
        <fullName evidence="9">Peptide ABC transporter permease</fullName>
    </submittedName>
</protein>
<dbReference type="CDD" id="cd06261">
    <property type="entry name" value="TM_PBP2"/>
    <property type="match status" value="1"/>
</dbReference>
<feature type="transmembrane region" description="Helical" evidence="7">
    <location>
        <begin position="182"/>
        <end position="202"/>
    </location>
</feature>
<evidence type="ECO:0000256" key="2">
    <source>
        <dbReference type="ARBA" id="ARBA00022448"/>
    </source>
</evidence>
<keyword evidence="4 7" id="KW-0812">Transmembrane</keyword>
<sequence>MAVLIRYAGVRVGLGLAQVLGVLGIVFVVASVLPGDAAVVIAADDADPGRIAQLRETLGLDRPLLTQFGDWLTGLIRGDLGTSAISGRPVADMLASALGPTLTLAILALLVLIPLAVALGVAAAVGRGRRMDRVISGVAVAFYAAPEFALAIILVAVFAVGLGLFAPTAVGASGPLLMQPELWVLPVVVLVIRPVCSLARLVRSSMITALESEPTRHTLRLGVPLRRVVWRHALPGSLTPATQHLARVTDWLLGGVVVVESVFALGGLGQVLVSAVSSRDIPLLMGLVALFGSITVTVNTIADIVAFRLNRTAGATA</sequence>
<dbReference type="OrthoDB" id="147639at2"/>
<keyword evidence="6 7" id="KW-0472">Membrane</keyword>
<dbReference type="InterPro" id="IPR000515">
    <property type="entry name" value="MetI-like"/>
</dbReference>
<dbReference type="GO" id="GO:0005886">
    <property type="term" value="C:plasma membrane"/>
    <property type="evidence" value="ECO:0007669"/>
    <property type="project" value="UniProtKB-SubCell"/>
</dbReference>
<proteinExistence type="inferred from homology"/>
<gene>
    <name evidence="9" type="ORF">CBI38_04075</name>
</gene>
<dbReference type="PROSITE" id="PS50928">
    <property type="entry name" value="ABC_TM1"/>
    <property type="match status" value="1"/>
</dbReference>
<dbReference type="EMBL" id="CP021354">
    <property type="protein sequence ID" value="AWK75326.1"/>
    <property type="molecule type" value="Genomic_DNA"/>
</dbReference>
<keyword evidence="3" id="KW-1003">Cell membrane</keyword>
<evidence type="ECO:0000256" key="4">
    <source>
        <dbReference type="ARBA" id="ARBA00022692"/>
    </source>
</evidence>
<feature type="transmembrane region" description="Helical" evidence="7">
    <location>
        <begin position="12"/>
        <end position="33"/>
    </location>
</feature>
<organism evidence="9 10">
    <name type="scientific">Rhodococcus oxybenzonivorans</name>
    <dbReference type="NCBI Taxonomy" id="1990687"/>
    <lineage>
        <taxon>Bacteria</taxon>
        <taxon>Bacillati</taxon>
        <taxon>Actinomycetota</taxon>
        <taxon>Actinomycetes</taxon>
        <taxon>Mycobacteriales</taxon>
        <taxon>Nocardiaceae</taxon>
        <taxon>Rhodococcus</taxon>
    </lineage>
</organism>
<dbReference type="Proteomes" id="UP000245711">
    <property type="component" value="Chromosome"/>
</dbReference>
<dbReference type="Pfam" id="PF19300">
    <property type="entry name" value="BPD_transp_1_N"/>
    <property type="match status" value="1"/>
</dbReference>
<keyword evidence="10" id="KW-1185">Reference proteome</keyword>
<evidence type="ECO:0000256" key="1">
    <source>
        <dbReference type="ARBA" id="ARBA00004651"/>
    </source>
</evidence>
<feature type="transmembrane region" description="Helical" evidence="7">
    <location>
        <begin position="138"/>
        <end position="162"/>
    </location>
</feature>
<evidence type="ECO:0000313" key="10">
    <source>
        <dbReference type="Proteomes" id="UP000245711"/>
    </source>
</evidence>
<evidence type="ECO:0000313" key="9">
    <source>
        <dbReference type="EMBL" id="AWK75326.1"/>
    </source>
</evidence>
<dbReference type="InterPro" id="IPR035906">
    <property type="entry name" value="MetI-like_sf"/>
</dbReference>
<feature type="domain" description="ABC transmembrane type-1" evidence="8">
    <location>
        <begin position="98"/>
        <end position="306"/>
    </location>
</feature>